<evidence type="ECO:0000313" key="5">
    <source>
        <dbReference type="Proteomes" id="UP000178622"/>
    </source>
</evidence>
<comment type="similarity">
    <text evidence="1 3">Belongs to the short-chain dehydrogenases/reductases (SDR) family.</text>
</comment>
<accession>A0A1E8GRA8</accession>
<dbReference type="SUPFAM" id="SSF51735">
    <property type="entry name" value="NAD(P)-binding Rossmann-fold domains"/>
    <property type="match status" value="1"/>
</dbReference>
<dbReference type="InterPro" id="IPR020904">
    <property type="entry name" value="Sc_DH/Rdtase_CS"/>
</dbReference>
<evidence type="ECO:0000313" key="4">
    <source>
        <dbReference type="EMBL" id="OFI50028.1"/>
    </source>
</evidence>
<reference evidence="5" key="1">
    <citation type="submission" date="2016-09" db="EMBL/GenBank/DDBJ databases">
        <title>Draft genome sequence of a novel species of the family Streptococcaceae isolated from flowers.</title>
        <authorList>
            <person name="Chuah L.-O."/>
            <person name="Yap K.-P."/>
            <person name="Thong K.L."/>
            <person name="Liong M.T."/>
            <person name="Ahmad R."/>
            <person name="Rusul G."/>
        </authorList>
    </citation>
    <scope>NUCLEOTIDE SEQUENCE [LARGE SCALE GENOMIC DNA]</scope>
    <source>
        <strain evidence="5">DF1</strain>
    </source>
</reference>
<dbReference type="InterPro" id="IPR002347">
    <property type="entry name" value="SDR_fam"/>
</dbReference>
<dbReference type="Proteomes" id="UP000178622">
    <property type="component" value="Unassembled WGS sequence"/>
</dbReference>
<dbReference type="PRINTS" id="PR00081">
    <property type="entry name" value="GDHRDH"/>
</dbReference>
<dbReference type="InterPro" id="IPR036291">
    <property type="entry name" value="NAD(P)-bd_dom_sf"/>
</dbReference>
<dbReference type="PANTHER" id="PTHR44196:SF1">
    <property type="entry name" value="DEHYDROGENASE_REDUCTASE SDR FAMILY MEMBER 7B"/>
    <property type="match status" value="1"/>
</dbReference>
<dbReference type="PROSITE" id="PS00061">
    <property type="entry name" value="ADH_SHORT"/>
    <property type="match status" value="1"/>
</dbReference>
<organism evidence="4 5">
    <name type="scientific">Floricoccus tropicus</name>
    <dbReference type="NCBI Taxonomy" id="1859473"/>
    <lineage>
        <taxon>Bacteria</taxon>
        <taxon>Bacillati</taxon>
        <taxon>Bacillota</taxon>
        <taxon>Bacilli</taxon>
        <taxon>Lactobacillales</taxon>
        <taxon>Streptococcaceae</taxon>
        <taxon>Floricoccus</taxon>
    </lineage>
</organism>
<name>A0A1E8GRA8_9LACT</name>
<dbReference type="Pfam" id="PF00106">
    <property type="entry name" value="adh_short"/>
    <property type="match status" value="1"/>
</dbReference>
<comment type="caution">
    <text evidence="4">The sequence shown here is derived from an EMBL/GenBank/DDBJ whole genome shotgun (WGS) entry which is preliminary data.</text>
</comment>
<gene>
    <name evidence="4" type="ORF">BG261_10310</name>
</gene>
<dbReference type="RefSeq" id="WP_070791699.1">
    <property type="nucleotide sequence ID" value="NZ_MKIR01000004.1"/>
</dbReference>
<dbReference type="PANTHER" id="PTHR44196">
    <property type="entry name" value="DEHYDROGENASE/REDUCTASE SDR FAMILY MEMBER 7B"/>
    <property type="match status" value="1"/>
</dbReference>
<dbReference type="GO" id="GO:0016020">
    <property type="term" value="C:membrane"/>
    <property type="evidence" value="ECO:0007669"/>
    <property type="project" value="TreeGrafter"/>
</dbReference>
<dbReference type="EMBL" id="MKIR01000004">
    <property type="protein sequence ID" value="OFI50028.1"/>
    <property type="molecule type" value="Genomic_DNA"/>
</dbReference>
<keyword evidence="5" id="KW-1185">Reference proteome</keyword>
<keyword evidence="2" id="KW-0560">Oxidoreductase</keyword>
<evidence type="ECO:0000256" key="1">
    <source>
        <dbReference type="ARBA" id="ARBA00006484"/>
    </source>
</evidence>
<evidence type="ECO:0000256" key="3">
    <source>
        <dbReference type="RuleBase" id="RU000363"/>
    </source>
</evidence>
<protein>
    <submittedName>
        <fullName evidence="4">Oxidoreductase</fullName>
    </submittedName>
</protein>
<dbReference type="GO" id="GO:0016491">
    <property type="term" value="F:oxidoreductase activity"/>
    <property type="evidence" value="ECO:0007669"/>
    <property type="project" value="UniProtKB-KW"/>
</dbReference>
<evidence type="ECO:0000256" key="2">
    <source>
        <dbReference type="ARBA" id="ARBA00023002"/>
    </source>
</evidence>
<dbReference type="OrthoDB" id="9810734at2"/>
<proteinExistence type="inferred from homology"/>
<sequence>MDLNNQSILITGGTSGIGLALARELVKMDNKIILLGRNRARLEEISKENPNFLIYQADVGDYSSLLELPIWVEKNIPNLNILINSACTMTAYNLLDVENQDINLLTRDIQTNLLGTININSLLLPILKNQKESMIVNISSGLANISSAAHPTYSASKAGVHMFTSALRDQLSTAKINNLHIMELVPPLVSQTNLEHTTSSSSIGDMKLDDLVKVTLKGMEKNKIRVNAGFSKVIRKMGQIAPDFAESNMAKQSLKDYFPDNFK</sequence>
<dbReference type="PRINTS" id="PR00080">
    <property type="entry name" value="SDRFAMILY"/>
</dbReference>
<dbReference type="STRING" id="1859473.BG261_10310"/>
<dbReference type="AlphaFoldDB" id="A0A1E8GRA8"/>
<dbReference type="Gene3D" id="3.40.50.720">
    <property type="entry name" value="NAD(P)-binding Rossmann-like Domain"/>
    <property type="match status" value="1"/>
</dbReference>